<gene>
    <name evidence="1" type="ORF">HF526_13030</name>
</gene>
<sequence>MRPTPSETIAGIRAILKDVVEPEVGSEYARSRLREIRAVLAQIDWNDAWAHVRRRDREIRGLLTEVREWIEADPERADRFADLAARIGAARDGSAQDDSAETFAELNACHDADAALLVEAGEALARWGRDHPDAGPEESGRELRMHILQRLGS</sequence>
<evidence type="ECO:0000313" key="1">
    <source>
        <dbReference type="EMBL" id="NMH98227.1"/>
    </source>
</evidence>
<accession>A0ABX1SBN6</accession>
<dbReference type="Proteomes" id="UP000820669">
    <property type="component" value="Unassembled WGS sequence"/>
</dbReference>
<organism evidence="1 2">
    <name type="scientific">Pseudonocardia acidicola</name>
    <dbReference type="NCBI Taxonomy" id="2724939"/>
    <lineage>
        <taxon>Bacteria</taxon>
        <taxon>Bacillati</taxon>
        <taxon>Actinomycetota</taxon>
        <taxon>Actinomycetes</taxon>
        <taxon>Pseudonocardiales</taxon>
        <taxon>Pseudonocardiaceae</taxon>
        <taxon>Pseudonocardia</taxon>
    </lineage>
</organism>
<proteinExistence type="predicted"/>
<keyword evidence="2" id="KW-1185">Reference proteome</keyword>
<reference evidence="1 2" key="1">
    <citation type="submission" date="2020-04" db="EMBL/GenBank/DDBJ databases">
        <authorList>
            <person name="Klaysubun C."/>
            <person name="Duangmal K."/>
            <person name="Lipun K."/>
        </authorList>
    </citation>
    <scope>NUCLEOTIDE SEQUENCE [LARGE SCALE GENOMIC DNA]</scope>
    <source>
        <strain evidence="1 2">K10HN5</strain>
    </source>
</reference>
<protein>
    <submittedName>
        <fullName evidence="1">Uncharacterized protein</fullName>
    </submittedName>
</protein>
<evidence type="ECO:0000313" key="2">
    <source>
        <dbReference type="Proteomes" id="UP000820669"/>
    </source>
</evidence>
<dbReference type="EMBL" id="JAAXLA010000020">
    <property type="protein sequence ID" value="NMH98227.1"/>
    <property type="molecule type" value="Genomic_DNA"/>
</dbReference>
<dbReference type="RefSeq" id="WP_169381671.1">
    <property type="nucleotide sequence ID" value="NZ_JAAXLA010000020.1"/>
</dbReference>
<comment type="caution">
    <text evidence="1">The sequence shown here is derived from an EMBL/GenBank/DDBJ whole genome shotgun (WGS) entry which is preliminary data.</text>
</comment>
<name>A0ABX1SBN6_9PSEU</name>